<feature type="transmembrane region" description="Helical" evidence="1">
    <location>
        <begin position="12"/>
        <end position="35"/>
    </location>
</feature>
<evidence type="ECO:0000313" key="2">
    <source>
        <dbReference type="EMBL" id="KKQ27425.1"/>
    </source>
</evidence>
<keyword evidence="1" id="KW-1133">Transmembrane helix</keyword>
<dbReference type="EMBL" id="LBSX01000009">
    <property type="protein sequence ID" value="KKQ27425.1"/>
    <property type="molecule type" value="Genomic_DNA"/>
</dbReference>
<sequence length="118" mass="14108">MLLNSLRLYFRNIFNILVLAIALLANIFCWLWLALQINPQTETLFLHYNILFGVDYIDSWWKVYYLPLAGFFIILLNTFLAWWLWHKDRLMSIILHSVTLLCQLFLIIACILLVFLNV</sequence>
<evidence type="ECO:0000313" key="3">
    <source>
        <dbReference type="Proteomes" id="UP000034849"/>
    </source>
</evidence>
<gene>
    <name evidence="2" type="ORF">US42_C0009G0015</name>
</gene>
<name>A0A0G0GMP6_9BACT</name>
<dbReference type="STRING" id="1619046.US42_C0009G0015"/>
<comment type="caution">
    <text evidence="2">The sequence shown here is derived from an EMBL/GenBank/DDBJ whole genome shotgun (WGS) entry which is preliminary data.</text>
</comment>
<keyword evidence="1" id="KW-0812">Transmembrane</keyword>
<evidence type="ECO:0000256" key="1">
    <source>
        <dbReference type="SAM" id="Phobius"/>
    </source>
</evidence>
<organism evidence="2 3">
    <name type="scientific">Candidatus Magasanikbacteria bacterium GW2011_GWC2_37_14</name>
    <dbReference type="NCBI Taxonomy" id="1619046"/>
    <lineage>
        <taxon>Bacteria</taxon>
        <taxon>Candidatus Magasanikiibacteriota</taxon>
    </lineage>
</organism>
<reference evidence="2 3" key="1">
    <citation type="journal article" date="2015" name="Nature">
        <title>rRNA introns, odd ribosomes, and small enigmatic genomes across a large radiation of phyla.</title>
        <authorList>
            <person name="Brown C.T."/>
            <person name="Hug L.A."/>
            <person name="Thomas B.C."/>
            <person name="Sharon I."/>
            <person name="Castelle C.J."/>
            <person name="Singh A."/>
            <person name="Wilkins M.J."/>
            <person name="Williams K.H."/>
            <person name="Banfield J.F."/>
        </authorList>
    </citation>
    <scope>NUCLEOTIDE SEQUENCE [LARGE SCALE GENOMIC DNA]</scope>
</reference>
<keyword evidence="1" id="KW-0472">Membrane</keyword>
<proteinExistence type="predicted"/>
<dbReference type="Proteomes" id="UP000034849">
    <property type="component" value="Unassembled WGS sequence"/>
</dbReference>
<protein>
    <submittedName>
        <fullName evidence="2">Uncharacterized protein</fullName>
    </submittedName>
</protein>
<feature type="transmembrane region" description="Helical" evidence="1">
    <location>
        <begin position="64"/>
        <end position="85"/>
    </location>
</feature>
<dbReference type="AlphaFoldDB" id="A0A0G0GMP6"/>
<accession>A0A0G0GMP6</accession>
<feature type="transmembrane region" description="Helical" evidence="1">
    <location>
        <begin position="97"/>
        <end position="116"/>
    </location>
</feature>